<keyword evidence="4" id="KW-1185">Reference proteome</keyword>
<keyword evidence="1" id="KW-0812">Transmembrane</keyword>
<evidence type="ECO:0000313" key="3">
    <source>
        <dbReference type="EMBL" id="MFD1175472.1"/>
    </source>
</evidence>
<dbReference type="PANTHER" id="PTHR35797:SF1">
    <property type="entry name" value="PROTEASE"/>
    <property type="match status" value="1"/>
</dbReference>
<evidence type="ECO:0000259" key="2">
    <source>
        <dbReference type="Pfam" id="PF02517"/>
    </source>
</evidence>
<feature type="domain" description="CAAX prenyl protease 2/Lysostaphin resistance protein A-like" evidence="2">
    <location>
        <begin position="122"/>
        <end position="225"/>
    </location>
</feature>
<dbReference type="EMBL" id="JBHTLM010000002">
    <property type="protein sequence ID" value="MFD1175472.1"/>
    <property type="molecule type" value="Genomic_DNA"/>
</dbReference>
<dbReference type="PANTHER" id="PTHR35797">
    <property type="entry name" value="PROTEASE-RELATED"/>
    <property type="match status" value="1"/>
</dbReference>
<name>A0ABW3RT65_9BACL</name>
<dbReference type="InterPro" id="IPR042150">
    <property type="entry name" value="MmRce1-like"/>
</dbReference>
<feature type="transmembrane region" description="Helical" evidence="1">
    <location>
        <begin position="154"/>
        <end position="172"/>
    </location>
</feature>
<feature type="transmembrane region" description="Helical" evidence="1">
    <location>
        <begin position="5"/>
        <end position="25"/>
    </location>
</feature>
<gene>
    <name evidence="3" type="ORF">ACFQ3W_04045</name>
</gene>
<dbReference type="Pfam" id="PF02517">
    <property type="entry name" value="Rce1-like"/>
    <property type="match status" value="1"/>
</dbReference>
<sequence>MGKKVVIFTIAAFGFTWLMWLPLLMNRQWELHLPFVPGQFYLGSFGPLFGAAVTAAVSGGREALVAWVKRAFSLRFGGKWLLIAIGLPILYGIIAVSTHALITGAWPNWSQFGLTEKLPKLNVWMTAVVWMLTFGIGEESGWRGYLLPELHKRYSLMYSSLIVALIWMLWHAPEFAFNPNYMAMGWGVIGWAISLSYGSVLLAWLCKGSGWSILPVVIWHGGFDLLTASDQAALVMAMVCSMLVIIHGIFLSKKMAQTTPEG</sequence>
<organism evidence="3 4">
    <name type="scientific">Paenibacillus puldeungensis</name>
    <dbReference type="NCBI Taxonomy" id="696536"/>
    <lineage>
        <taxon>Bacteria</taxon>
        <taxon>Bacillati</taxon>
        <taxon>Bacillota</taxon>
        <taxon>Bacilli</taxon>
        <taxon>Bacillales</taxon>
        <taxon>Paenibacillaceae</taxon>
        <taxon>Paenibacillus</taxon>
    </lineage>
</organism>
<dbReference type="Proteomes" id="UP001597262">
    <property type="component" value="Unassembled WGS sequence"/>
</dbReference>
<keyword evidence="1" id="KW-0472">Membrane</keyword>
<protein>
    <submittedName>
        <fullName evidence="3">Type II CAAX prenyl endopeptidase Rce1 family protein</fullName>
    </submittedName>
</protein>
<feature type="transmembrane region" description="Helical" evidence="1">
    <location>
        <begin position="122"/>
        <end position="142"/>
    </location>
</feature>
<reference evidence="4" key="1">
    <citation type="journal article" date="2019" name="Int. J. Syst. Evol. Microbiol.">
        <title>The Global Catalogue of Microorganisms (GCM) 10K type strain sequencing project: providing services to taxonomists for standard genome sequencing and annotation.</title>
        <authorList>
            <consortium name="The Broad Institute Genomics Platform"/>
            <consortium name="The Broad Institute Genome Sequencing Center for Infectious Disease"/>
            <person name="Wu L."/>
            <person name="Ma J."/>
        </authorList>
    </citation>
    <scope>NUCLEOTIDE SEQUENCE [LARGE SCALE GENOMIC DNA]</scope>
    <source>
        <strain evidence="4">CCUG 59189</strain>
    </source>
</reference>
<keyword evidence="1" id="KW-1133">Transmembrane helix</keyword>
<feature type="transmembrane region" description="Helical" evidence="1">
    <location>
        <begin position="45"/>
        <end position="68"/>
    </location>
</feature>
<feature type="transmembrane region" description="Helical" evidence="1">
    <location>
        <begin position="234"/>
        <end position="252"/>
    </location>
</feature>
<proteinExistence type="predicted"/>
<feature type="transmembrane region" description="Helical" evidence="1">
    <location>
        <begin position="211"/>
        <end position="228"/>
    </location>
</feature>
<evidence type="ECO:0000313" key="4">
    <source>
        <dbReference type="Proteomes" id="UP001597262"/>
    </source>
</evidence>
<comment type="caution">
    <text evidence="3">The sequence shown here is derived from an EMBL/GenBank/DDBJ whole genome shotgun (WGS) entry which is preliminary data.</text>
</comment>
<dbReference type="InterPro" id="IPR003675">
    <property type="entry name" value="Rce1/LyrA-like_dom"/>
</dbReference>
<feature type="transmembrane region" description="Helical" evidence="1">
    <location>
        <begin position="184"/>
        <end position="204"/>
    </location>
</feature>
<accession>A0ABW3RT65</accession>
<evidence type="ECO:0000256" key="1">
    <source>
        <dbReference type="SAM" id="Phobius"/>
    </source>
</evidence>
<feature type="transmembrane region" description="Helical" evidence="1">
    <location>
        <begin position="80"/>
        <end position="102"/>
    </location>
</feature>